<dbReference type="Gene3D" id="3.30.70.100">
    <property type="match status" value="1"/>
</dbReference>
<evidence type="ECO:0000313" key="2">
    <source>
        <dbReference type="EMBL" id="ORX90409.1"/>
    </source>
</evidence>
<proteinExistence type="predicted"/>
<dbReference type="NCBIfam" id="NF008333">
    <property type="entry name" value="PRK11118.1"/>
    <property type="match status" value="1"/>
</dbReference>
<organism evidence="2 3">
    <name type="scientific">Basidiobolus meristosporus CBS 931.73</name>
    <dbReference type="NCBI Taxonomy" id="1314790"/>
    <lineage>
        <taxon>Eukaryota</taxon>
        <taxon>Fungi</taxon>
        <taxon>Fungi incertae sedis</taxon>
        <taxon>Zoopagomycota</taxon>
        <taxon>Entomophthoromycotina</taxon>
        <taxon>Basidiobolomycetes</taxon>
        <taxon>Basidiobolales</taxon>
        <taxon>Basidiobolaceae</taxon>
        <taxon>Basidiobolus</taxon>
    </lineage>
</organism>
<gene>
    <name evidence="2" type="ORF">K493DRAFT_317980</name>
    <name evidence="1" type="ORF">K493DRAFT_321904</name>
</gene>
<dbReference type="PANTHER" id="PTHR39169:SF1">
    <property type="entry name" value="MONOOXYGENASE YDHR-RELATED"/>
    <property type="match status" value="1"/>
</dbReference>
<dbReference type="InParanoid" id="A0A1Y1XXD3"/>
<keyword evidence="3" id="KW-1185">Reference proteome</keyword>
<dbReference type="PANTHER" id="PTHR39169">
    <property type="match status" value="1"/>
</dbReference>
<comment type="caution">
    <text evidence="2">The sequence shown here is derived from an EMBL/GenBank/DDBJ whole genome shotgun (WGS) entry which is preliminary data.</text>
</comment>
<dbReference type="InterPro" id="IPR011008">
    <property type="entry name" value="Dimeric_a/b-barrel"/>
</dbReference>
<name>A0A1Y1XXD3_9FUNG</name>
<sequence>MSSTIVLQIDFPNEGPFGKEMSEGYADLAAHIAKTPGLIWKIWTENPETKEAGGIYLFTNEKDAKSYLAEHTARLQSFGIQNIRSKIFLVNEPLSLITKFQSQ</sequence>
<dbReference type="InterPro" id="IPR014910">
    <property type="entry name" value="YdhR"/>
</dbReference>
<dbReference type="EMBL" id="MCFE01001147">
    <property type="protein sequence ID" value="ORX65307.1"/>
    <property type="molecule type" value="Genomic_DNA"/>
</dbReference>
<evidence type="ECO:0000313" key="3">
    <source>
        <dbReference type="Proteomes" id="UP000193498"/>
    </source>
</evidence>
<reference evidence="2 3" key="1">
    <citation type="submission" date="2016-07" db="EMBL/GenBank/DDBJ databases">
        <title>Pervasive Adenine N6-methylation of Active Genes in Fungi.</title>
        <authorList>
            <consortium name="DOE Joint Genome Institute"/>
            <person name="Mondo S.J."/>
            <person name="Dannebaum R.O."/>
            <person name="Kuo R.C."/>
            <person name="Labutti K."/>
            <person name="Haridas S."/>
            <person name="Kuo A."/>
            <person name="Salamov A."/>
            <person name="Ahrendt S.R."/>
            <person name="Lipzen A."/>
            <person name="Sullivan W."/>
            <person name="Andreopoulos W.B."/>
            <person name="Clum A."/>
            <person name="Lindquist E."/>
            <person name="Daum C."/>
            <person name="Ramamoorthy G.K."/>
            <person name="Gryganskyi A."/>
            <person name="Culley D."/>
            <person name="Magnuson J.K."/>
            <person name="James T.Y."/>
            <person name="O'Malley M.A."/>
            <person name="Stajich J.E."/>
            <person name="Spatafora J.W."/>
            <person name="Visel A."/>
            <person name="Grigoriev I.V."/>
        </authorList>
    </citation>
    <scope>NUCLEOTIDE SEQUENCE [LARGE SCALE GENOMIC DNA]</scope>
    <source>
        <strain evidence="2 3">CBS 931.73</strain>
    </source>
</reference>
<dbReference type="EMBL" id="MCFE01000381">
    <property type="protein sequence ID" value="ORX90409.1"/>
    <property type="molecule type" value="Genomic_DNA"/>
</dbReference>
<dbReference type="Proteomes" id="UP000193498">
    <property type="component" value="Unassembled WGS sequence"/>
</dbReference>
<dbReference type="SUPFAM" id="SSF54909">
    <property type="entry name" value="Dimeric alpha+beta barrel"/>
    <property type="match status" value="1"/>
</dbReference>
<dbReference type="OrthoDB" id="506756at2759"/>
<dbReference type="AlphaFoldDB" id="A0A1Y1XXD3"/>
<dbReference type="Pfam" id="PF08803">
    <property type="entry name" value="ydhR"/>
    <property type="match status" value="1"/>
</dbReference>
<protein>
    <submittedName>
        <fullName evidence="2">Mono-oxygenase</fullName>
    </submittedName>
</protein>
<evidence type="ECO:0000313" key="1">
    <source>
        <dbReference type="EMBL" id="ORX65307.1"/>
    </source>
</evidence>
<accession>A0A1Y1XXD3</accession>